<dbReference type="AlphaFoldDB" id="A0A7J8JI85"/>
<dbReference type="PROSITE" id="PS51688">
    <property type="entry name" value="ICA"/>
    <property type="match status" value="1"/>
</dbReference>
<comment type="caution">
    <text evidence="5">The sequence shown here is derived from an EMBL/GenBank/DDBJ whole genome shotgun (WGS) entry which is preliminary data.</text>
</comment>
<evidence type="ECO:0000256" key="2">
    <source>
        <dbReference type="PROSITE-ProRule" id="PRU00850"/>
    </source>
</evidence>
<dbReference type="InterPro" id="IPR051577">
    <property type="entry name" value="MRF-like"/>
</dbReference>
<dbReference type="InterPro" id="IPR030392">
    <property type="entry name" value="S74_ICA"/>
</dbReference>
<dbReference type="PROSITE" id="PS51517">
    <property type="entry name" value="NDT80"/>
    <property type="match status" value="1"/>
</dbReference>
<name>A0A7J8JI85_ROUAE</name>
<evidence type="ECO:0008006" key="7">
    <source>
        <dbReference type="Google" id="ProtNLM"/>
    </source>
</evidence>
<dbReference type="Pfam" id="PF13887">
    <property type="entry name" value="MYRF_ICA"/>
    <property type="match status" value="1"/>
</dbReference>
<protein>
    <recommendedName>
        <fullName evidence="7">Myelin regulatory factor like</fullName>
    </recommendedName>
</protein>
<organism evidence="5 6">
    <name type="scientific">Rousettus aegyptiacus</name>
    <name type="common">Egyptian fruit bat</name>
    <name type="synonym">Pteropus aegyptiacus</name>
    <dbReference type="NCBI Taxonomy" id="9407"/>
    <lineage>
        <taxon>Eukaryota</taxon>
        <taxon>Metazoa</taxon>
        <taxon>Chordata</taxon>
        <taxon>Craniata</taxon>
        <taxon>Vertebrata</taxon>
        <taxon>Euteleostomi</taxon>
        <taxon>Mammalia</taxon>
        <taxon>Eutheria</taxon>
        <taxon>Laurasiatheria</taxon>
        <taxon>Chiroptera</taxon>
        <taxon>Yinpterochiroptera</taxon>
        <taxon>Pteropodoidea</taxon>
        <taxon>Pteropodidae</taxon>
        <taxon>Rousettinae</taxon>
        <taxon>Rousettus</taxon>
    </lineage>
</organism>
<accession>A0A7J8JI85</accession>
<feature type="DNA-binding region" description="NDT80" evidence="2">
    <location>
        <begin position="38"/>
        <end position="278"/>
    </location>
</feature>
<sequence length="424" mass="48209">MDVVDEKEGLQQFFKAHGANDTLGNPALDTSLLEELMGNDFDLGASQGSSRIPHPTPAVLHRSKRMAKRVKSIANCGKITREKKFRASLPPTKKRKCTQALEDSGDCQMWAHHASPMISGSHSSAVQDHNIGRQNMTPADQCSPALKWQPYQSVPWHSFLNDHYEKLPSIGYRVVEATNQIIAIEQSQAERSKMIFDPVKIDLMADQVTKVMLGRLHFSETTANNMRKKGKPNPDQRYFMLVVGLYVANQDKFYLSSAHISEKIIVRVDTHEQLRRITQMRIVEYDYKPEFVSVMGINTAHETGMIAQEVREVLPRAVREVGDVTCENGETLENFLMVDKDQIFMENVGTVKQLCKLTNNLEERIEELEIWNRKLVRLKRLSSWKSSASRASSIRYIQDCHKNLETGVGSVHNKIMQQPLFADD</sequence>
<feature type="domain" description="NDT80" evidence="3">
    <location>
        <begin position="38"/>
        <end position="278"/>
    </location>
</feature>
<keyword evidence="1 2" id="KW-0238">DNA-binding</keyword>
<evidence type="ECO:0000256" key="1">
    <source>
        <dbReference type="ARBA" id="ARBA00023125"/>
    </source>
</evidence>
<dbReference type="PANTHER" id="PTHR13029:SF17">
    <property type="entry name" value="MYELIN REGULATORY FACTOR-LIKE PROTEIN"/>
    <property type="match status" value="1"/>
</dbReference>
<dbReference type="GO" id="GO:0003700">
    <property type="term" value="F:DNA-binding transcription factor activity"/>
    <property type="evidence" value="ECO:0007669"/>
    <property type="project" value="UniProtKB-UniRule"/>
</dbReference>
<dbReference type="PANTHER" id="PTHR13029">
    <property type="match status" value="1"/>
</dbReference>
<dbReference type="InterPro" id="IPR026932">
    <property type="entry name" value="MYRF_ICA"/>
</dbReference>
<dbReference type="GO" id="GO:0045893">
    <property type="term" value="P:positive regulation of DNA-templated transcription"/>
    <property type="evidence" value="ECO:0007669"/>
    <property type="project" value="TreeGrafter"/>
</dbReference>
<dbReference type="GO" id="GO:0043565">
    <property type="term" value="F:sequence-specific DNA binding"/>
    <property type="evidence" value="ECO:0007669"/>
    <property type="project" value="TreeGrafter"/>
</dbReference>
<dbReference type="Proteomes" id="UP000593571">
    <property type="component" value="Unassembled WGS sequence"/>
</dbReference>
<gene>
    <name evidence="5" type="ORF">HJG63_013838</name>
</gene>
<dbReference type="EMBL" id="JACASE010000002">
    <property type="protein sequence ID" value="KAF6496577.1"/>
    <property type="molecule type" value="Genomic_DNA"/>
</dbReference>
<evidence type="ECO:0000259" key="3">
    <source>
        <dbReference type="PROSITE" id="PS51517"/>
    </source>
</evidence>
<dbReference type="GO" id="GO:0005789">
    <property type="term" value="C:endoplasmic reticulum membrane"/>
    <property type="evidence" value="ECO:0007669"/>
    <property type="project" value="TreeGrafter"/>
</dbReference>
<proteinExistence type="predicted"/>
<dbReference type="GO" id="GO:0016540">
    <property type="term" value="P:protein autoprocessing"/>
    <property type="evidence" value="ECO:0007669"/>
    <property type="project" value="InterPro"/>
</dbReference>
<keyword evidence="6" id="KW-1185">Reference proteome</keyword>
<evidence type="ECO:0000313" key="6">
    <source>
        <dbReference type="Proteomes" id="UP000593571"/>
    </source>
</evidence>
<evidence type="ECO:0000259" key="4">
    <source>
        <dbReference type="PROSITE" id="PS51688"/>
    </source>
</evidence>
<dbReference type="Pfam" id="PF05224">
    <property type="entry name" value="NDT80_PhoG"/>
    <property type="match status" value="1"/>
</dbReference>
<reference evidence="5 6" key="1">
    <citation type="journal article" date="2020" name="Nature">
        <title>Six reference-quality genomes reveal evolution of bat adaptations.</title>
        <authorList>
            <person name="Jebb D."/>
            <person name="Huang Z."/>
            <person name="Pippel M."/>
            <person name="Hughes G.M."/>
            <person name="Lavrichenko K."/>
            <person name="Devanna P."/>
            <person name="Winkler S."/>
            <person name="Jermiin L.S."/>
            <person name="Skirmuntt E.C."/>
            <person name="Katzourakis A."/>
            <person name="Burkitt-Gray L."/>
            <person name="Ray D.A."/>
            <person name="Sullivan K.A.M."/>
            <person name="Roscito J.G."/>
            <person name="Kirilenko B.M."/>
            <person name="Davalos L.M."/>
            <person name="Corthals A.P."/>
            <person name="Power M.L."/>
            <person name="Jones G."/>
            <person name="Ransome R.D."/>
            <person name="Dechmann D.K.N."/>
            <person name="Locatelli A.G."/>
            <person name="Puechmaille S.J."/>
            <person name="Fedrigo O."/>
            <person name="Jarvis E.D."/>
            <person name="Hiller M."/>
            <person name="Vernes S.C."/>
            <person name="Myers E.W."/>
            <person name="Teeling E.C."/>
        </authorList>
    </citation>
    <scope>NUCLEOTIDE SEQUENCE [LARGE SCALE GENOMIC DNA]</scope>
    <source>
        <strain evidence="5">MRouAeg1</strain>
        <tissue evidence="5">Muscle</tissue>
    </source>
</reference>
<feature type="domain" description="Peptidase S74" evidence="4">
    <location>
        <begin position="257"/>
        <end position="365"/>
    </location>
</feature>
<evidence type="ECO:0000313" key="5">
    <source>
        <dbReference type="EMBL" id="KAF6496577.1"/>
    </source>
</evidence>
<dbReference type="GO" id="GO:0005634">
    <property type="term" value="C:nucleus"/>
    <property type="evidence" value="ECO:0007669"/>
    <property type="project" value="TreeGrafter"/>
</dbReference>
<dbReference type="InterPro" id="IPR024061">
    <property type="entry name" value="NDT80_DNA-bd_dom"/>
</dbReference>